<dbReference type="InterPro" id="IPR054615">
    <property type="entry name" value="Symport_access"/>
</dbReference>
<reference evidence="2 3" key="1">
    <citation type="submission" date="2016-10" db="EMBL/GenBank/DDBJ databases">
        <authorList>
            <person name="de Groot N.N."/>
        </authorList>
    </citation>
    <scope>NUCLEOTIDE SEQUENCE [LARGE SCALE GENOMIC DNA]</scope>
    <source>
        <strain evidence="2 3">DSM 17813</strain>
    </source>
</reference>
<evidence type="ECO:0000313" key="3">
    <source>
        <dbReference type="Proteomes" id="UP000182146"/>
    </source>
</evidence>
<proteinExistence type="predicted"/>
<dbReference type="AlphaFoldDB" id="A0A1G9S8R1"/>
<dbReference type="Proteomes" id="UP000182146">
    <property type="component" value="Unassembled WGS sequence"/>
</dbReference>
<dbReference type="RefSeq" id="WP_167334943.1">
    <property type="nucleotide sequence ID" value="NZ_FNGU01000005.1"/>
</dbReference>
<evidence type="ECO:0000313" key="2">
    <source>
        <dbReference type="EMBL" id="SDM31903.1"/>
    </source>
</evidence>
<keyword evidence="1" id="KW-1133">Transmembrane helix</keyword>
<keyword evidence="1" id="KW-0812">Transmembrane</keyword>
<name>A0A1G9S8R1_9BACT</name>
<feature type="transmembrane region" description="Helical" evidence="1">
    <location>
        <begin position="6"/>
        <end position="29"/>
    </location>
</feature>
<accession>A0A1G9S8R1</accession>
<organism evidence="2 3">
    <name type="scientific">Geoalkalibacter ferrihydriticus</name>
    <dbReference type="NCBI Taxonomy" id="392333"/>
    <lineage>
        <taxon>Bacteria</taxon>
        <taxon>Pseudomonadati</taxon>
        <taxon>Thermodesulfobacteriota</taxon>
        <taxon>Desulfuromonadia</taxon>
        <taxon>Desulfuromonadales</taxon>
        <taxon>Geoalkalibacteraceae</taxon>
        <taxon>Geoalkalibacter</taxon>
    </lineage>
</organism>
<evidence type="ECO:0000256" key="1">
    <source>
        <dbReference type="SAM" id="Phobius"/>
    </source>
</evidence>
<dbReference type="EMBL" id="FNGU01000005">
    <property type="protein sequence ID" value="SDM31903.1"/>
    <property type="molecule type" value="Genomic_DNA"/>
</dbReference>
<protein>
    <submittedName>
        <fullName evidence="2">Uncharacterized protein</fullName>
    </submittedName>
</protein>
<sequence length="50" mass="5674">MFGLEGVAVPLGFALCILSTLACVVYGVLNWNRGYCPDEARRRRRPTRKF</sequence>
<dbReference type="STRING" id="392333.SAMN05660860_02281"/>
<keyword evidence="1" id="KW-0472">Membrane</keyword>
<gene>
    <name evidence="2" type="ORF">SAMN05660860_02281</name>
</gene>
<dbReference type="NCBIfam" id="NF045580">
    <property type="entry name" value="symport_access"/>
    <property type="match status" value="1"/>
</dbReference>